<dbReference type="Pfam" id="PF12719">
    <property type="entry name" value="Cnd3"/>
    <property type="match status" value="1"/>
</dbReference>
<evidence type="ECO:0000256" key="4">
    <source>
        <dbReference type="ARBA" id="ARBA00022618"/>
    </source>
</evidence>
<dbReference type="STRING" id="556484.B7G8V9"/>
<evidence type="ECO:0000256" key="1">
    <source>
        <dbReference type="ARBA" id="ARBA00004286"/>
    </source>
</evidence>
<evidence type="ECO:0000256" key="7">
    <source>
        <dbReference type="ARBA" id="ARBA00023306"/>
    </source>
</evidence>
<dbReference type="SUPFAM" id="SSF48371">
    <property type="entry name" value="ARM repeat"/>
    <property type="match status" value="1"/>
</dbReference>
<dbReference type="GO" id="GO:0000796">
    <property type="term" value="C:condensin complex"/>
    <property type="evidence" value="ECO:0007669"/>
    <property type="project" value="InterPro"/>
</dbReference>
<comment type="similarity">
    <text evidence="2">Belongs to the CND3 (condensin subunit 3) family.</text>
</comment>
<reference evidence="10" key="2">
    <citation type="submission" date="2008-08" db="EMBL/GenBank/DDBJ databases">
        <authorList>
            <consortium name="Diatom Consortium"/>
            <person name="Grigoriev I."/>
            <person name="Grimwood J."/>
            <person name="Kuo A."/>
            <person name="Otillar R.P."/>
            <person name="Salamov A."/>
            <person name="Detter J.C."/>
            <person name="Lindquist E."/>
            <person name="Shapiro H."/>
            <person name="Lucas S."/>
            <person name="Glavina del Rio T."/>
            <person name="Pitluck S."/>
            <person name="Rokhsar D."/>
            <person name="Bowler C."/>
        </authorList>
    </citation>
    <scope>GENOME REANNOTATION</scope>
    <source>
        <strain evidence="10">CCAP 1055/1</strain>
    </source>
</reference>
<keyword evidence="6" id="KW-0226">DNA condensation</keyword>
<dbReference type="InParanoid" id="B7G8V9"/>
<dbReference type="GeneID" id="7195349"/>
<accession>B7G8V9</accession>
<dbReference type="GO" id="GO:0007076">
    <property type="term" value="P:mitotic chromosome condensation"/>
    <property type="evidence" value="ECO:0007669"/>
    <property type="project" value="InterPro"/>
</dbReference>
<dbReference type="RefSeq" id="XP_002183659.1">
    <property type="nucleotide sequence ID" value="XM_002183623.1"/>
</dbReference>
<feature type="domain" description="Nuclear condensin complex subunit 3 C-terminal" evidence="8">
    <location>
        <begin position="546"/>
        <end position="863"/>
    </location>
</feature>
<keyword evidence="4" id="KW-0132">Cell division</keyword>
<evidence type="ECO:0000313" key="9">
    <source>
        <dbReference type="EMBL" id="EEC44841.1"/>
    </source>
</evidence>
<evidence type="ECO:0000256" key="2">
    <source>
        <dbReference type="ARBA" id="ARBA00006533"/>
    </source>
</evidence>
<dbReference type="EMBL" id="CM000622">
    <property type="protein sequence ID" value="EEC44841.1"/>
    <property type="molecule type" value="Genomic_DNA"/>
</dbReference>
<organism evidence="9 10">
    <name type="scientific">Phaeodactylum tricornutum (strain CCAP 1055/1)</name>
    <dbReference type="NCBI Taxonomy" id="556484"/>
    <lineage>
        <taxon>Eukaryota</taxon>
        <taxon>Sar</taxon>
        <taxon>Stramenopiles</taxon>
        <taxon>Ochrophyta</taxon>
        <taxon>Bacillariophyta</taxon>
        <taxon>Bacillariophyceae</taxon>
        <taxon>Bacillariophycidae</taxon>
        <taxon>Naviculales</taxon>
        <taxon>Phaeodactylaceae</taxon>
        <taxon>Phaeodactylum</taxon>
    </lineage>
</organism>
<protein>
    <recommendedName>
        <fullName evidence="8">Nuclear condensin complex subunit 3 C-terminal domain-containing protein</fullName>
    </recommendedName>
</protein>
<dbReference type="PANTHER" id="PTHR14418:SF5">
    <property type="entry name" value="CONDENSIN COMPLEX SUBUNIT 3"/>
    <property type="match status" value="1"/>
</dbReference>
<evidence type="ECO:0000256" key="5">
    <source>
        <dbReference type="ARBA" id="ARBA00022776"/>
    </source>
</evidence>
<evidence type="ECO:0000256" key="3">
    <source>
        <dbReference type="ARBA" id="ARBA00022454"/>
    </source>
</evidence>
<dbReference type="AlphaFoldDB" id="B7G8V9"/>
<dbReference type="PaxDb" id="2850-Phatr48922"/>
<dbReference type="OrthoDB" id="27187at2759"/>
<comment type="subcellular location">
    <subcellularLocation>
        <location evidence="1">Chromosome</location>
    </subcellularLocation>
</comment>
<reference evidence="9 10" key="1">
    <citation type="journal article" date="2008" name="Nature">
        <title>The Phaeodactylum genome reveals the evolutionary history of diatom genomes.</title>
        <authorList>
            <person name="Bowler C."/>
            <person name="Allen A.E."/>
            <person name="Badger J.H."/>
            <person name="Grimwood J."/>
            <person name="Jabbari K."/>
            <person name="Kuo A."/>
            <person name="Maheswari U."/>
            <person name="Martens C."/>
            <person name="Maumus F."/>
            <person name="Otillar R.P."/>
            <person name="Rayko E."/>
            <person name="Salamov A."/>
            <person name="Vandepoele K."/>
            <person name="Beszteri B."/>
            <person name="Gruber A."/>
            <person name="Heijde M."/>
            <person name="Katinka M."/>
            <person name="Mock T."/>
            <person name="Valentin K."/>
            <person name="Verret F."/>
            <person name="Berges J.A."/>
            <person name="Brownlee C."/>
            <person name="Cadoret J.P."/>
            <person name="Chiovitti A."/>
            <person name="Choi C.J."/>
            <person name="Coesel S."/>
            <person name="De Martino A."/>
            <person name="Detter J.C."/>
            <person name="Durkin C."/>
            <person name="Falciatore A."/>
            <person name="Fournet J."/>
            <person name="Haruta M."/>
            <person name="Huysman M.J."/>
            <person name="Jenkins B.D."/>
            <person name="Jiroutova K."/>
            <person name="Jorgensen R.E."/>
            <person name="Joubert Y."/>
            <person name="Kaplan A."/>
            <person name="Kroger N."/>
            <person name="Kroth P.G."/>
            <person name="La Roche J."/>
            <person name="Lindquist E."/>
            <person name="Lommer M."/>
            <person name="Martin-Jezequel V."/>
            <person name="Lopez P.J."/>
            <person name="Lucas S."/>
            <person name="Mangogna M."/>
            <person name="McGinnis K."/>
            <person name="Medlin L.K."/>
            <person name="Montsant A."/>
            <person name="Oudot-Le Secq M.P."/>
            <person name="Napoli C."/>
            <person name="Obornik M."/>
            <person name="Parker M.S."/>
            <person name="Petit J.L."/>
            <person name="Porcel B.M."/>
            <person name="Poulsen N."/>
            <person name="Robison M."/>
            <person name="Rychlewski L."/>
            <person name="Rynearson T.A."/>
            <person name="Schmutz J."/>
            <person name="Shapiro H."/>
            <person name="Siaut M."/>
            <person name="Stanley M."/>
            <person name="Sussman M.R."/>
            <person name="Taylor A.R."/>
            <person name="Vardi A."/>
            <person name="von Dassow P."/>
            <person name="Vyverman W."/>
            <person name="Willis A."/>
            <person name="Wyrwicz L.S."/>
            <person name="Rokhsar D.S."/>
            <person name="Weissenbach J."/>
            <person name="Armbrust E.V."/>
            <person name="Green B.R."/>
            <person name="Van de Peer Y."/>
            <person name="Grigoriev I.V."/>
        </authorList>
    </citation>
    <scope>NUCLEOTIDE SEQUENCE [LARGE SCALE GENOMIC DNA]</scope>
    <source>
        <strain evidence="9 10">CCAP 1055/1</strain>
    </source>
</reference>
<dbReference type="Gene3D" id="1.25.10.10">
    <property type="entry name" value="Leucine-rich Repeat Variant"/>
    <property type="match status" value="1"/>
</dbReference>
<evidence type="ECO:0000313" key="10">
    <source>
        <dbReference type="Proteomes" id="UP000000759"/>
    </source>
</evidence>
<dbReference type="OMA" id="ICYTVDL"/>
<evidence type="ECO:0000259" key="8">
    <source>
        <dbReference type="Pfam" id="PF12719"/>
    </source>
</evidence>
<dbReference type="InterPro" id="IPR011989">
    <property type="entry name" value="ARM-like"/>
</dbReference>
<keyword evidence="7" id="KW-0131">Cell cycle</keyword>
<dbReference type="Proteomes" id="UP000000759">
    <property type="component" value="Chromosome 20"/>
</dbReference>
<proteinExistence type="inferred from homology"/>
<dbReference type="InterPro" id="IPR027165">
    <property type="entry name" value="CND3"/>
</dbReference>
<sequence>MVQNSPTVPKVITGKIMDESLYELVLEHLNNYQQAIVVDNRGENDALLDRLSRSFGDKLNELVVTGSLEKMGFRDASSSDMIQSDKNQDSVESQLGCILVSFVDTVVSTAELSATTKDSVFALLEAIACLASTSLVSSLSVLTRAIEFSNVLLERVRNVACRLIGNLVGFWMQSSAQHLFHGLLDQASQAVLPRFTDKTQSVRNAAIIAAKQFFTGTIDDADLRTALVWSVQHDPSVTNRLQALESLPLNGQTLDIIVARIADVKPKVRVAALHKLSTVSTWQSHERAALVRAGLSKRCTATRDATVKMVCQAWMKAVKYEPLELLRGLDVVNFEEEAAQVVKLLLDATKDPTAYLEELSMSPPEVRAFVENVNASSSLVIANAEQVLTPEALLWARVAVQHTKTSQSNSRAEAMLSLIIPEVPILCSVVENHAAQLMTVLSEQYEDEDGGLVDSLVTICLQLLQLATCVSKSSMEEGSRRVFTAVMKRMLSSVVTPDDLVEGCVQALHSVCILEKDLVDATSEIIAELSRLSQEHAELQKQHHLRILAILSLVLERVSPGFGSNPDALTSWATHIIPAVTSENLLIRQLGVSCFGKLGLFTPVDTISEQFLPLILRMASNEVETDEIRAQALLALSDWATLFPVVLKTQELDGKMVSISDVVHYWLDNLPKGSGNHTSLAFIAAEVATKLLWSGRIVDSSWLANLVVIFFDPNLSTGEMEEEYHEEESKEIGSLVRWQQLQSVFFPAYVRRGPVYQEALLNSISHILQVFSSRSQKTTRGKSLPVVKMIDFVCALVEEGVAKADSTKSATELDNAKDEECMALTSVGLSSAVQIATFLYASHDNLNAAGLRALCKYLGNIKLDLRRVCSIELVKLKGSVEDLTMAVSDSTCLRALDLLTEKLAGVEIPDSEESSDGEESLTEAMGDLQVGKENSIRQDSTALKGDPAAVIPVTSNNRATLSYVN</sequence>
<keyword evidence="10" id="KW-1185">Reference proteome</keyword>
<keyword evidence="5" id="KW-0498">Mitosis</keyword>
<dbReference type="InterPro" id="IPR016024">
    <property type="entry name" value="ARM-type_fold"/>
</dbReference>
<dbReference type="GO" id="GO:0051301">
    <property type="term" value="P:cell division"/>
    <property type="evidence" value="ECO:0007669"/>
    <property type="project" value="UniProtKB-KW"/>
</dbReference>
<keyword evidence="3" id="KW-0158">Chromosome</keyword>
<dbReference type="InterPro" id="IPR025977">
    <property type="entry name" value="Cnd3_C"/>
</dbReference>
<dbReference type="GO" id="GO:0000793">
    <property type="term" value="C:condensed chromosome"/>
    <property type="evidence" value="ECO:0007669"/>
    <property type="project" value="TreeGrafter"/>
</dbReference>
<name>B7G8V9_PHATC</name>
<evidence type="ECO:0000256" key="6">
    <source>
        <dbReference type="ARBA" id="ARBA00023067"/>
    </source>
</evidence>
<dbReference type="eggNOG" id="KOG2025">
    <property type="taxonomic scope" value="Eukaryota"/>
</dbReference>
<gene>
    <name evidence="9" type="ORF">PHATRDRAFT_48922</name>
</gene>
<dbReference type="PANTHER" id="PTHR14418">
    <property type="entry name" value="CONDENSIN COMPLEX SUBUNIT 3-RELATED"/>
    <property type="match status" value="1"/>
</dbReference>
<dbReference type="HOGENOM" id="CLU_288472_0_0_1"/>
<dbReference type="KEGG" id="pti:PHATRDRAFT_48922"/>